<proteinExistence type="predicted"/>
<dbReference type="eggNOG" id="ENOG5030FZ7">
    <property type="taxonomic scope" value="Bacteria"/>
</dbReference>
<dbReference type="Pfam" id="PF07873">
    <property type="entry name" value="YabP"/>
    <property type="match status" value="1"/>
</dbReference>
<reference evidence="2" key="1">
    <citation type="submission" date="2015-01" db="EMBL/GenBank/DDBJ databases">
        <authorList>
            <person name="Aslett M.A."/>
            <person name="De Silva N."/>
        </authorList>
    </citation>
    <scope>NUCLEOTIDE SEQUENCE</scope>
    <source>
        <strain evidence="1 4">ATCC9714</strain>
        <strain evidence="2">UMC4404</strain>
    </source>
</reference>
<evidence type="ECO:0000313" key="6">
    <source>
        <dbReference type="Proteomes" id="UP000049685"/>
    </source>
</evidence>
<dbReference type="EMBL" id="CEKZ01000026">
    <property type="protein sequence ID" value="CEP41601.1"/>
    <property type="molecule type" value="Genomic_DNA"/>
</dbReference>
<dbReference type="Proteomes" id="UP000032811">
    <property type="component" value="Chromosome 1"/>
</dbReference>
<dbReference type="Gene3D" id="2.60.40.2000">
    <property type="match status" value="1"/>
</dbReference>
<dbReference type="Proteomes" id="UP000049685">
    <property type="component" value="Unassembled WGS sequence"/>
</dbReference>
<evidence type="ECO:0000313" key="4">
    <source>
        <dbReference type="Proteomes" id="UP000032811"/>
    </source>
</evidence>
<accession>A0A0A1RVT5</accession>
<keyword evidence="4" id="KW-1185">Reference proteome</keyword>
<dbReference type="InterPro" id="IPR022476">
    <property type="entry name" value="Spore_YabP/YqfC"/>
</dbReference>
<evidence type="ECO:0000313" key="2">
    <source>
        <dbReference type="EMBL" id="CEN31923.1"/>
    </source>
</evidence>
<dbReference type="RefSeq" id="WP_021126814.1">
    <property type="nucleotide sequence ID" value="NZ_BDJI01000002.1"/>
</dbReference>
<gene>
    <name evidence="1" type="ORF">ATCC9714_01291</name>
    <name evidence="3" type="ORF">R28058_31991</name>
    <name evidence="2" type="ORF">UMC4404_31091</name>
</gene>
<dbReference type="KEGG" id="psor:RSJ16_01335"/>
<dbReference type="EMBL" id="LN679998">
    <property type="protein sequence ID" value="CEJ72241.1"/>
    <property type="molecule type" value="Genomic_DNA"/>
</dbReference>
<evidence type="ECO:0000313" key="1">
    <source>
        <dbReference type="EMBL" id="CEJ72241.1"/>
    </source>
</evidence>
<dbReference type="OrthoDB" id="9795125at2"/>
<dbReference type="PATRIC" id="fig|1505.7.peg.63"/>
<protein>
    <submittedName>
        <fullName evidence="3">Spore protein</fullName>
    </submittedName>
</protein>
<evidence type="ECO:0000313" key="3">
    <source>
        <dbReference type="EMBL" id="CEP41601.1"/>
    </source>
</evidence>
<organism evidence="3 5">
    <name type="scientific">Paraclostridium sordellii</name>
    <name type="common">Clostridium sordellii</name>
    <dbReference type="NCBI Taxonomy" id="1505"/>
    <lineage>
        <taxon>Bacteria</taxon>
        <taxon>Bacillati</taxon>
        <taxon>Bacillota</taxon>
        <taxon>Clostridia</taxon>
        <taxon>Peptostreptococcales</taxon>
        <taxon>Peptostreptococcaceae</taxon>
        <taxon>Paraclostridium</taxon>
    </lineage>
</organism>
<name>A0A0A1RVT5_PARSO</name>
<dbReference type="GeneID" id="97536007"/>
<dbReference type="InterPro" id="IPR038705">
    <property type="entry name" value="YabP_sf"/>
</dbReference>
<dbReference type="Proteomes" id="UP000049127">
    <property type="component" value="Unassembled WGS sequence"/>
</dbReference>
<reference evidence="5 6" key="2">
    <citation type="submission" date="2015-01" db="EMBL/GenBank/DDBJ databases">
        <authorList>
            <person name="Aslett A.Martin."/>
            <person name="De Silva Nishadi"/>
        </authorList>
    </citation>
    <scope>NUCLEOTIDE SEQUENCE [LARGE SCALE GENOMIC DNA]</scope>
    <source>
        <strain evidence="3 5">R28058</strain>
        <strain evidence="6">UMC4404</strain>
    </source>
</reference>
<evidence type="ECO:0000313" key="5">
    <source>
        <dbReference type="Proteomes" id="UP000049127"/>
    </source>
</evidence>
<sequence>MEHSIGLKDRSSLTISGVEHIYSFSDKKVEIRTTCGDMVVDGENLDMSKLSIDEKVITVTGTINGIVYSKAKEPQESFFKKLFK</sequence>
<dbReference type="AlphaFoldDB" id="A0A0A1RVT5"/>
<dbReference type="EMBL" id="CDNY01000030">
    <property type="protein sequence ID" value="CEN31923.1"/>
    <property type="molecule type" value="Genomic_DNA"/>
</dbReference>